<evidence type="ECO:0000313" key="1">
    <source>
        <dbReference type="EMBL" id="DAF55200.1"/>
    </source>
</evidence>
<name>A0A8S5SWA8_9CAUD</name>
<dbReference type="EMBL" id="BK032687">
    <property type="protein sequence ID" value="DAF55200.1"/>
    <property type="molecule type" value="Genomic_DNA"/>
</dbReference>
<reference evidence="1" key="1">
    <citation type="journal article" date="2021" name="Proc. Natl. Acad. Sci. U.S.A.">
        <title>A Catalog of Tens of Thousands of Viruses from Human Metagenomes Reveals Hidden Associations with Chronic Diseases.</title>
        <authorList>
            <person name="Tisza M.J."/>
            <person name="Buck C.B."/>
        </authorList>
    </citation>
    <scope>NUCLEOTIDE SEQUENCE</scope>
    <source>
        <strain evidence="1">CtZHD14</strain>
    </source>
</reference>
<protein>
    <submittedName>
        <fullName evidence="1">Uncharacterized protein</fullName>
    </submittedName>
</protein>
<proteinExistence type="predicted"/>
<organism evidence="1">
    <name type="scientific">Siphoviridae sp. ctZHD14</name>
    <dbReference type="NCBI Taxonomy" id="2827891"/>
    <lineage>
        <taxon>Viruses</taxon>
        <taxon>Duplodnaviria</taxon>
        <taxon>Heunggongvirae</taxon>
        <taxon>Uroviricota</taxon>
        <taxon>Caudoviricetes</taxon>
    </lineage>
</organism>
<sequence length="771" mass="85152">MYGGGHPGVSFVLKASFTSVEEMTNFFKQGSAYTDVWYGEYCIIDTPNKNDKDNGKVYRRGLDYQNSMGGAIYVASIVGPSSGTPYFQMDTIDEVVKHSTEELGEYEYRRFPTGKDDDGNYITSDGSDGGEIASFDFNTTNALIPGKNVDGTYNDNIKYTWCNIRKDNADADSWFYVGWQIPYTVIDYKIHMTSPYGEDGAILDDATEIGRIDDLTHPFYEHWDLGLPKGVKGDTLRNLRVITPTEENRSNIYASTAFTVNNKTGATEVGEAGYPGIEDDIAKGRKIVVFDYYVYDKNINPSACQIYLGDFNIITDIRVADDGTLTVDYSHNDSSVFTKKIKWVKGVSLTTGDGSEGGKFTLSYNNGSADYTANLTWVKGIELSDDGTVTYTYSGTNNGAIPSNGKTSVDKLIQWINNVVLNANNGNFHIDYNTGKTYETTLDWVKNITINQDNGDITLNHTTGDVLSPAKLKLITEANVSSTGQITFTTNTGETITVKAAGTNNVYQLKAIENIILDTGILDDKRIQIKYNTESKPQYIGDPINYVQDIVVRPSDYHMLVLFSDPTKRVTADDLDKDNKDKAGNTWVNSTSVKTFYPLLPSEEDGATVYWRDYGAIKDQAGILIGFNLTYEIVKAWGDAGNDAFDSTGAPDPLKYLNTCFPSGLTGEQNVLGTGVGTKGKIVAYASQPATEEKQDHDFYAYDYNTGSWFYLGKIADTGMRDVLLVSNTQTSSEVFKTLNTKGLAFRYMSATKSDSAIPNYWAVDYTGNFS</sequence>
<accession>A0A8S5SWA8</accession>